<sequence>MVAFLIVFAADPEFIEFREDLDKCWMKKSLEMRLAELSVQATDPLVQINSINSNVKQLLSFRTAESTKFISDISGCVINVKEKLPELSSSSTVKVLRILMR</sequence>
<name>A0A0B1T9W2_OESDE</name>
<protein>
    <submittedName>
        <fullName evidence="1">Uncharacterized protein</fullName>
    </submittedName>
</protein>
<gene>
    <name evidence="1" type="ORF">OESDEN_07145</name>
</gene>
<dbReference type="Proteomes" id="UP000053660">
    <property type="component" value="Unassembled WGS sequence"/>
</dbReference>
<organism evidence="1 2">
    <name type="scientific">Oesophagostomum dentatum</name>
    <name type="common">Nodular worm</name>
    <dbReference type="NCBI Taxonomy" id="61180"/>
    <lineage>
        <taxon>Eukaryota</taxon>
        <taxon>Metazoa</taxon>
        <taxon>Ecdysozoa</taxon>
        <taxon>Nematoda</taxon>
        <taxon>Chromadorea</taxon>
        <taxon>Rhabditida</taxon>
        <taxon>Rhabditina</taxon>
        <taxon>Rhabditomorpha</taxon>
        <taxon>Strongyloidea</taxon>
        <taxon>Strongylidae</taxon>
        <taxon>Oesophagostomum</taxon>
    </lineage>
</organism>
<dbReference type="EMBL" id="KN551031">
    <property type="protein sequence ID" value="KHJ92951.1"/>
    <property type="molecule type" value="Genomic_DNA"/>
</dbReference>
<dbReference type="AlphaFoldDB" id="A0A0B1T9W2"/>
<proteinExistence type="predicted"/>
<evidence type="ECO:0000313" key="2">
    <source>
        <dbReference type="Proteomes" id="UP000053660"/>
    </source>
</evidence>
<evidence type="ECO:0000313" key="1">
    <source>
        <dbReference type="EMBL" id="KHJ92951.1"/>
    </source>
</evidence>
<accession>A0A0B1T9W2</accession>
<reference evidence="1 2" key="1">
    <citation type="submission" date="2014-03" db="EMBL/GenBank/DDBJ databases">
        <title>Draft genome of the hookworm Oesophagostomum dentatum.</title>
        <authorList>
            <person name="Mitreva M."/>
        </authorList>
    </citation>
    <scope>NUCLEOTIDE SEQUENCE [LARGE SCALE GENOMIC DNA]</scope>
    <source>
        <strain evidence="1 2">OD-Hann</strain>
    </source>
</reference>
<keyword evidence="2" id="KW-1185">Reference proteome</keyword>